<name>A0A4R5DUX6_9BACT</name>
<keyword evidence="2" id="KW-1185">Reference proteome</keyword>
<dbReference type="RefSeq" id="WP_131956094.1">
    <property type="nucleotide sequence ID" value="NZ_SMFL01000001.1"/>
</dbReference>
<organism evidence="1 2">
    <name type="scientific">Dyadobacter psychrotolerans</name>
    <dbReference type="NCBI Taxonomy" id="2541721"/>
    <lineage>
        <taxon>Bacteria</taxon>
        <taxon>Pseudomonadati</taxon>
        <taxon>Bacteroidota</taxon>
        <taxon>Cytophagia</taxon>
        <taxon>Cytophagales</taxon>
        <taxon>Spirosomataceae</taxon>
        <taxon>Dyadobacter</taxon>
    </lineage>
</organism>
<reference evidence="1 2" key="1">
    <citation type="submission" date="2019-03" db="EMBL/GenBank/DDBJ databases">
        <title>Dyadobacter AR-3-6 sp. nov., isolated from arctic soil.</title>
        <authorList>
            <person name="Chaudhary D.K."/>
        </authorList>
    </citation>
    <scope>NUCLEOTIDE SEQUENCE [LARGE SCALE GENOMIC DNA]</scope>
    <source>
        <strain evidence="1 2">AR-3-6</strain>
    </source>
</reference>
<comment type="caution">
    <text evidence="1">The sequence shown here is derived from an EMBL/GenBank/DDBJ whole genome shotgun (WGS) entry which is preliminary data.</text>
</comment>
<dbReference type="EMBL" id="SMFL01000001">
    <property type="protein sequence ID" value="TDE18312.1"/>
    <property type="molecule type" value="Genomic_DNA"/>
</dbReference>
<dbReference type="InterPro" id="IPR025427">
    <property type="entry name" value="DUF4160"/>
</dbReference>
<dbReference type="Pfam" id="PF13711">
    <property type="entry name" value="DUF4160"/>
    <property type="match status" value="1"/>
</dbReference>
<dbReference type="AlphaFoldDB" id="A0A4R5DUX6"/>
<protein>
    <submittedName>
        <fullName evidence="1">DUF4160 domain-containing protein</fullName>
    </submittedName>
</protein>
<evidence type="ECO:0000313" key="1">
    <source>
        <dbReference type="EMBL" id="TDE18312.1"/>
    </source>
</evidence>
<accession>A0A4R5DUX6</accession>
<dbReference type="OrthoDB" id="961928at2"/>
<gene>
    <name evidence="1" type="ORF">E0F88_01860</name>
</gene>
<sequence length="97" mass="11367">MPKIAIYKYLTFYFFTADWFGSEPPYLHVSNTKRRGKSAKIWMETMEFSDIGDLNQQDLNLVQKLVATNQNRLLKYWESVKAGYAVSPLILNLKDKK</sequence>
<proteinExistence type="predicted"/>
<dbReference type="Proteomes" id="UP000294850">
    <property type="component" value="Unassembled WGS sequence"/>
</dbReference>
<evidence type="ECO:0000313" key="2">
    <source>
        <dbReference type="Proteomes" id="UP000294850"/>
    </source>
</evidence>